<dbReference type="InterPro" id="IPR013783">
    <property type="entry name" value="Ig-like_fold"/>
</dbReference>
<dbReference type="InterPro" id="IPR032109">
    <property type="entry name" value="Big_3_5"/>
</dbReference>
<organism evidence="3 4">
    <name type="scientific">Microbacterium fluvii</name>
    <dbReference type="NCBI Taxonomy" id="415215"/>
    <lineage>
        <taxon>Bacteria</taxon>
        <taxon>Bacillati</taxon>
        <taxon>Actinomycetota</taxon>
        <taxon>Actinomycetes</taxon>
        <taxon>Micrococcales</taxon>
        <taxon>Microbacteriaceae</taxon>
        <taxon>Microbacterium</taxon>
    </lineage>
</organism>
<comment type="caution">
    <text evidence="3">The sequence shown here is derived from an EMBL/GenBank/DDBJ whole genome shotgun (WGS) entry which is preliminary data.</text>
</comment>
<evidence type="ECO:0000313" key="4">
    <source>
        <dbReference type="Proteomes" id="UP001596507"/>
    </source>
</evidence>
<dbReference type="Proteomes" id="UP001596507">
    <property type="component" value="Unassembled WGS sequence"/>
</dbReference>
<dbReference type="EMBL" id="JBHTBE010000001">
    <property type="protein sequence ID" value="MFC7268876.1"/>
    <property type="molecule type" value="Genomic_DNA"/>
</dbReference>
<sequence>MGISLSALVVAGIAAPASADPADSTYGTLVGVGSDTTQDVLGGLSTAIGGTSGLRLASYDATGGAQIVTRAGGAQIFRPNGSGQGRDALRVAIGQSAGATGTTFSGAAGTWGAETVGQIDFARSSSGAPATEVASDGTLAYIPFARDAVSYAVSSDSKLPALSYGSASDAVDASGVGPNTLYAIYRNVVDSVVVDADGDFVALVKASAYTAAAGQTEHAINAYIPQAGSGTRSFWIGKFGITETAIADSTFPLKAIYGPSNSAVQEHDGSALVGDPYAIAPFSVAQWVAQANDVSADRRHGAVLGELGGVAATTGSGASFALNPEFATSAATKALTRLVYNIVPSAQADDPDSKTNWMFVGKGSLVCSNKEVISRYGFGLLTDASGPSACGDTSVRAYRPSTPTVTLGGASVKYGSNATVTATVASNSDKGGTVEFAKGTTVLATVKIAAGATTAKATFASKTLGVGTSSIVATFIPALSGVAAADSPAASIVVAKGSTKVTATAKSVKASQRQTVVATVTGPSGVAVTGTVSVKSGTKTLASATVKSGKASIVLPKLAAGTRKLTVVYSGSSTLASSTGTLTSKITK</sequence>
<dbReference type="Pfam" id="PF16640">
    <property type="entry name" value="Big_3_5"/>
    <property type="match status" value="1"/>
</dbReference>
<keyword evidence="4" id="KW-1185">Reference proteome</keyword>
<keyword evidence="1" id="KW-0732">Signal</keyword>
<evidence type="ECO:0000313" key="3">
    <source>
        <dbReference type="EMBL" id="MFC7268876.1"/>
    </source>
</evidence>
<gene>
    <name evidence="3" type="ORF">ACFQRL_07905</name>
</gene>
<accession>A0ABW2HGM7</accession>
<protein>
    <submittedName>
        <fullName evidence="3">Ig-like domain-containing protein</fullName>
    </submittedName>
</protein>
<feature type="chain" id="PRO_5046243040" evidence="1">
    <location>
        <begin position="20"/>
        <end position="588"/>
    </location>
</feature>
<dbReference type="Gene3D" id="2.60.40.10">
    <property type="entry name" value="Immunoglobulins"/>
    <property type="match status" value="2"/>
</dbReference>
<evidence type="ECO:0000259" key="2">
    <source>
        <dbReference type="Pfam" id="PF16640"/>
    </source>
</evidence>
<name>A0ABW2HGM7_9MICO</name>
<evidence type="ECO:0000256" key="1">
    <source>
        <dbReference type="SAM" id="SignalP"/>
    </source>
</evidence>
<feature type="signal peptide" evidence="1">
    <location>
        <begin position="1"/>
        <end position="19"/>
    </location>
</feature>
<proteinExistence type="predicted"/>
<feature type="domain" description="Bacterial Ig-like" evidence="2">
    <location>
        <begin position="501"/>
        <end position="583"/>
    </location>
</feature>
<reference evidence="4" key="1">
    <citation type="journal article" date="2019" name="Int. J. Syst. Evol. Microbiol.">
        <title>The Global Catalogue of Microorganisms (GCM) 10K type strain sequencing project: providing services to taxonomists for standard genome sequencing and annotation.</title>
        <authorList>
            <consortium name="The Broad Institute Genomics Platform"/>
            <consortium name="The Broad Institute Genome Sequencing Center for Infectious Disease"/>
            <person name="Wu L."/>
            <person name="Ma J."/>
        </authorList>
    </citation>
    <scope>NUCLEOTIDE SEQUENCE [LARGE SCALE GENOMIC DNA]</scope>
    <source>
        <strain evidence="4">CGMCC 1.15772</strain>
    </source>
</reference>
<dbReference type="RefSeq" id="WP_262873747.1">
    <property type="nucleotide sequence ID" value="NZ_BAABKW010000002.1"/>
</dbReference>